<evidence type="ECO:0000256" key="2">
    <source>
        <dbReference type="ARBA" id="ARBA00022729"/>
    </source>
</evidence>
<evidence type="ECO:0000256" key="1">
    <source>
        <dbReference type="ARBA" id="ARBA00006010"/>
    </source>
</evidence>
<keyword evidence="2 3" id="KW-0732">Signal</keyword>
<dbReference type="Pfam" id="PF26217">
    <property type="entry name" value="GDPGP1_N"/>
    <property type="match status" value="1"/>
</dbReference>
<dbReference type="AlphaFoldDB" id="A0A3P6CRL1"/>
<gene>
    <name evidence="5" type="ORF">BOLC2T07743H</name>
</gene>
<dbReference type="GO" id="GO:0005737">
    <property type="term" value="C:cytoplasm"/>
    <property type="evidence" value="ECO:0007669"/>
    <property type="project" value="UniProtKB-SubCell"/>
</dbReference>
<dbReference type="GO" id="GO:0016787">
    <property type="term" value="F:hydrolase activity"/>
    <property type="evidence" value="ECO:0007669"/>
    <property type="project" value="UniProtKB-KW"/>
</dbReference>
<dbReference type="GO" id="GO:0000166">
    <property type="term" value="F:nucleotide binding"/>
    <property type="evidence" value="ECO:0007669"/>
    <property type="project" value="UniProtKB-KW"/>
</dbReference>
<dbReference type="InterPro" id="IPR058866">
    <property type="entry name" value="GDPGP1_N"/>
</dbReference>
<accession>A0A3P6CRL1</accession>
<dbReference type="GO" id="GO:0006006">
    <property type="term" value="P:glucose metabolic process"/>
    <property type="evidence" value="ECO:0007669"/>
    <property type="project" value="TreeGrafter"/>
</dbReference>
<dbReference type="Pfam" id="PF04885">
    <property type="entry name" value="Stig1"/>
    <property type="match status" value="1"/>
</dbReference>
<dbReference type="PANTHER" id="PTHR20884:SF17">
    <property type="entry name" value="GDP-L-GALACTOSE PHOSPHORYLASE 2"/>
    <property type="match status" value="1"/>
</dbReference>
<evidence type="ECO:0000259" key="4">
    <source>
        <dbReference type="Pfam" id="PF26217"/>
    </source>
</evidence>
<organism evidence="5">
    <name type="scientific">Brassica oleracea</name>
    <name type="common">Wild cabbage</name>
    <dbReference type="NCBI Taxonomy" id="3712"/>
    <lineage>
        <taxon>Eukaryota</taxon>
        <taxon>Viridiplantae</taxon>
        <taxon>Streptophyta</taxon>
        <taxon>Embryophyta</taxon>
        <taxon>Tracheophyta</taxon>
        <taxon>Spermatophyta</taxon>
        <taxon>Magnoliopsida</taxon>
        <taxon>eudicotyledons</taxon>
        <taxon>Gunneridae</taxon>
        <taxon>Pentapetalae</taxon>
        <taxon>rosids</taxon>
        <taxon>malvids</taxon>
        <taxon>Brassicales</taxon>
        <taxon>Brassicaceae</taxon>
        <taxon>Brassiceae</taxon>
        <taxon>Brassica</taxon>
    </lineage>
</organism>
<dbReference type="InterPro" id="IPR026506">
    <property type="entry name" value="GDPGP"/>
</dbReference>
<dbReference type="EMBL" id="LR031874">
    <property type="protein sequence ID" value="VDD21467.1"/>
    <property type="molecule type" value="Genomic_DNA"/>
</dbReference>
<feature type="signal peptide" evidence="3">
    <location>
        <begin position="1"/>
        <end position="16"/>
    </location>
</feature>
<dbReference type="PANTHER" id="PTHR20884">
    <property type="entry name" value="GDP-D-GLUCOSE PHOSPHORYLASE 1"/>
    <property type="match status" value="1"/>
</dbReference>
<sequence length="299" mass="33513">MAQFMKLLVTIALTMAITVAIITTTTTNATTTKFALEYPLKDHTPPGAVKVRPSRFLAEKVDNGHGPKARNPNAADHCHKEPEICSSSYYSTGANSTMACCNNKCMDLSTDDKNCGACKNKCKFGQTCCRGQCVYVAYDKRHCGECNHRCELGEFCVYGLYNFRILNIKVLTIEPQIQSLIIKRVPTLVSNHQKDETAEEEEGEGEGCGRNILSKCCINGERLPLYTCKPAEENVTFLESVLLGEWEDRFQRGLFRYDVTACETKVIPGKYGFIAQLNEGRHLKKRPTEFRVDQVLQTI</sequence>
<feature type="chain" id="PRO_5017930438" description="GDPGP1-like N-terminal domain-containing protein" evidence="3">
    <location>
        <begin position="17"/>
        <end position="299"/>
    </location>
</feature>
<evidence type="ECO:0000313" key="5">
    <source>
        <dbReference type="EMBL" id="VDD21467.1"/>
    </source>
</evidence>
<name>A0A3P6CRL1_BRAOL</name>
<protein>
    <recommendedName>
        <fullName evidence="4">GDPGP1-like N-terminal domain-containing protein</fullName>
    </recommendedName>
</protein>
<proteinExistence type="inferred from homology"/>
<reference evidence="5" key="1">
    <citation type="submission" date="2018-11" db="EMBL/GenBank/DDBJ databases">
        <authorList>
            <consortium name="Genoscope - CEA"/>
            <person name="William W."/>
        </authorList>
    </citation>
    <scope>NUCLEOTIDE SEQUENCE</scope>
</reference>
<evidence type="ECO:0000256" key="3">
    <source>
        <dbReference type="SAM" id="SignalP"/>
    </source>
</evidence>
<dbReference type="GO" id="GO:0005085">
    <property type="term" value="F:guanyl-nucleotide exchange factor activity"/>
    <property type="evidence" value="ECO:0007669"/>
    <property type="project" value="UniProtKB-KW"/>
</dbReference>
<dbReference type="GO" id="GO:0080048">
    <property type="term" value="F:GDP-D-glucose phosphorylase activity"/>
    <property type="evidence" value="ECO:0007669"/>
    <property type="project" value="InterPro"/>
</dbReference>
<feature type="domain" description="GDPGP1-like N-terminal" evidence="4">
    <location>
        <begin position="238"/>
        <end position="298"/>
    </location>
</feature>
<dbReference type="InterPro" id="IPR006969">
    <property type="entry name" value="Stig-like"/>
</dbReference>
<comment type="similarity">
    <text evidence="1">Belongs to the STIG1 family.</text>
</comment>